<accession>A0ACD0P2H4</accession>
<evidence type="ECO:0000313" key="1">
    <source>
        <dbReference type="EMBL" id="PWN52343.1"/>
    </source>
</evidence>
<name>A0ACD0P2H4_9BASI</name>
<evidence type="ECO:0000313" key="2">
    <source>
        <dbReference type="Proteomes" id="UP000245626"/>
    </source>
</evidence>
<reference evidence="1 2" key="1">
    <citation type="journal article" date="2018" name="Mol. Biol. Evol.">
        <title>Broad Genomic Sampling Reveals a Smut Pathogenic Ancestry of the Fungal Clade Ustilaginomycotina.</title>
        <authorList>
            <person name="Kijpornyongpan T."/>
            <person name="Mondo S.J."/>
            <person name="Barry K."/>
            <person name="Sandor L."/>
            <person name="Lee J."/>
            <person name="Lipzen A."/>
            <person name="Pangilinan J."/>
            <person name="LaButti K."/>
            <person name="Hainaut M."/>
            <person name="Henrissat B."/>
            <person name="Grigoriev I.V."/>
            <person name="Spatafora J.W."/>
            <person name="Aime M.C."/>
        </authorList>
    </citation>
    <scope>NUCLEOTIDE SEQUENCE [LARGE SCALE GENOMIC DNA]</scope>
    <source>
        <strain evidence="1 2">SA 807</strain>
    </source>
</reference>
<organism evidence="1 2">
    <name type="scientific">Violaceomyces palustris</name>
    <dbReference type="NCBI Taxonomy" id="1673888"/>
    <lineage>
        <taxon>Eukaryota</taxon>
        <taxon>Fungi</taxon>
        <taxon>Dikarya</taxon>
        <taxon>Basidiomycota</taxon>
        <taxon>Ustilaginomycotina</taxon>
        <taxon>Ustilaginomycetes</taxon>
        <taxon>Violaceomycetales</taxon>
        <taxon>Violaceomycetaceae</taxon>
        <taxon>Violaceomyces</taxon>
    </lineage>
</organism>
<dbReference type="EMBL" id="KZ819782">
    <property type="protein sequence ID" value="PWN52343.1"/>
    <property type="molecule type" value="Genomic_DNA"/>
</dbReference>
<proteinExistence type="predicted"/>
<protein>
    <submittedName>
        <fullName evidence="1">Uncharacterized protein</fullName>
    </submittedName>
</protein>
<keyword evidence="2" id="KW-1185">Reference proteome</keyword>
<sequence length="164" mass="18462">MFPTRAARFSSSLLRLATSTNQTASVIPRLRASTDLTGIEVESDPLKKLDQTYTKTLEILKTLPESTVYRQAAEALTKHRLEIVRSALKENVEDSEKLEQLISTTEAKIDDGLIEEVLLQAKREENLAAKMLDWKPWEPLEHPAPPGQWHYFSMAEEAGEGGEK</sequence>
<dbReference type="Proteomes" id="UP000245626">
    <property type="component" value="Unassembled WGS sequence"/>
</dbReference>
<gene>
    <name evidence="1" type="ORF">IE53DRAFT_312276</name>
</gene>